<dbReference type="OrthoDB" id="9773772at2"/>
<sequence>MRFKINPKYYGLEKFLKGLPGQFDQFGETIYEGRNTIKYFEENGLRINVKSFKIPHFINKVAYAYIRGSKARHSYEYAMEMIRRGANTPEPIAYLEVLRNGLFARSYYVSLHHEYDFTIRDIIGYDYPDKENVLKQFAVFTYEKLHLNGIHHLDYSRGNILIQKGEANKYFFSVVDINRMKFERMNYLKGLKNFAQLWANEKELEVVAREYARINGEDEHKAIKLLIQFDQAHKLKIDRKNALKRKLRNKTQV</sequence>
<gene>
    <name evidence="1" type="ORF">DLK05_01685</name>
</gene>
<proteinExistence type="predicted"/>
<name>A0A434AZX0_9BACT</name>
<dbReference type="InterPro" id="IPR011009">
    <property type="entry name" value="Kinase-like_dom_sf"/>
</dbReference>
<dbReference type="EMBL" id="RJJX01000001">
    <property type="protein sequence ID" value="RUT80096.1"/>
    <property type="molecule type" value="Genomic_DNA"/>
</dbReference>
<evidence type="ECO:0000313" key="2">
    <source>
        <dbReference type="Proteomes" id="UP000282985"/>
    </source>
</evidence>
<organism evidence="1 2">
    <name type="scientific">Ancylomarina longa</name>
    <dbReference type="NCBI Taxonomy" id="2487017"/>
    <lineage>
        <taxon>Bacteria</taxon>
        <taxon>Pseudomonadati</taxon>
        <taxon>Bacteroidota</taxon>
        <taxon>Bacteroidia</taxon>
        <taxon>Marinilabiliales</taxon>
        <taxon>Marinifilaceae</taxon>
        <taxon>Ancylomarina</taxon>
    </lineage>
</organism>
<protein>
    <recommendedName>
        <fullName evidence="3">Lipopolysaccharide kinase (Kdo/WaaP) family protein</fullName>
    </recommendedName>
</protein>
<dbReference type="RefSeq" id="WP_127342234.1">
    <property type="nucleotide sequence ID" value="NZ_RJJX01000001.1"/>
</dbReference>
<dbReference type="AlphaFoldDB" id="A0A434AZX0"/>
<evidence type="ECO:0000313" key="1">
    <source>
        <dbReference type="EMBL" id="RUT80096.1"/>
    </source>
</evidence>
<dbReference type="Proteomes" id="UP000282985">
    <property type="component" value="Unassembled WGS sequence"/>
</dbReference>
<keyword evidence="2" id="KW-1185">Reference proteome</keyword>
<accession>A0A434AZX0</accession>
<reference evidence="1 2" key="1">
    <citation type="submission" date="2018-11" db="EMBL/GenBank/DDBJ databases">
        <title>Parancylomarina longa gen. nov., sp. nov., isolated from sediments of southern Okinawa.</title>
        <authorList>
            <person name="Fu T."/>
        </authorList>
    </citation>
    <scope>NUCLEOTIDE SEQUENCE [LARGE SCALE GENOMIC DNA]</scope>
    <source>
        <strain evidence="1 2">T3-2 S1-C</strain>
    </source>
</reference>
<dbReference type="SUPFAM" id="SSF56112">
    <property type="entry name" value="Protein kinase-like (PK-like)"/>
    <property type="match status" value="1"/>
</dbReference>
<comment type="caution">
    <text evidence="1">The sequence shown here is derived from an EMBL/GenBank/DDBJ whole genome shotgun (WGS) entry which is preliminary data.</text>
</comment>
<evidence type="ECO:0008006" key="3">
    <source>
        <dbReference type="Google" id="ProtNLM"/>
    </source>
</evidence>